<feature type="compositionally biased region" description="Basic and acidic residues" evidence="1">
    <location>
        <begin position="177"/>
        <end position="194"/>
    </location>
</feature>
<reference evidence="2 3" key="1">
    <citation type="submission" date="2015-03" db="EMBL/GenBank/DDBJ databases">
        <title>Draft genome of the nematode, Opisthorchis viverrini.</title>
        <authorList>
            <person name="Mitreva M."/>
        </authorList>
    </citation>
    <scope>NUCLEOTIDE SEQUENCE [LARGE SCALE GENOMIC DNA]</scope>
    <source>
        <strain evidence="2">Khon Kaen</strain>
    </source>
</reference>
<feature type="region of interest" description="Disordered" evidence="1">
    <location>
        <begin position="169"/>
        <end position="229"/>
    </location>
</feature>
<dbReference type="EMBL" id="KV907023">
    <property type="protein sequence ID" value="OON13904.1"/>
    <property type="molecule type" value="Genomic_DNA"/>
</dbReference>
<proteinExistence type="predicted"/>
<feature type="compositionally biased region" description="Low complexity" evidence="1">
    <location>
        <begin position="26"/>
        <end position="50"/>
    </location>
</feature>
<feature type="region of interest" description="Disordered" evidence="1">
    <location>
        <begin position="26"/>
        <end position="137"/>
    </location>
</feature>
<evidence type="ECO:0000256" key="1">
    <source>
        <dbReference type="SAM" id="MobiDB-lite"/>
    </source>
</evidence>
<dbReference type="AlphaFoldDB" id="A0A1S8WHK7"/>
<accession>A0A1S8WHK7</accession>
<organism evidence="2 3">
    <name type="scientific">Opisthorchis viverrini</name>
    <name type="common">Southeast Asian liver fluke</name>
    <dbReference type="NCBI Taxonomy" id="6198"/>
    <lineage>
        <taxon>Eukaryota</taxon>
        <taxon>Metazoa</taxon>
        <taxon>Spiralia</taxon>
        <taxon>Lophotrochozoa</taxon>
        <taxon>Platyhelminthes</taxon>
        <taxon>Trematoda</taxon>
        <taxon>Digenea</taxon>
        <taxon>Opisthorchiida</taxon>
        <taxon>Opisthorchiata</taxon>
        <taxon>Opisthorchiidae</taxon>
        <taxon>Opisthorchis</taxon>
    </lineage>
</organism>
<evidence type="ECO:0000313" key="2">
    <source>
        <dbReference type="EMBL" id="OON13904.1"/>
    </source>
</evidence>
<evidence type="ECO:0000313" key="3">
    <source>
        <dbReference type="Proteomes" id="UP000243686"/>
    </source>
</evidence>
<feature type="compositionally biased region" description="Polar residues" evidence="1">
    <location>
        <begin position="102"/>
        <end position="134"/>
    </location>
</feature>
<protein>
    <submittedName>
        <fullName evidence="2">Uncharacterized protein</fullName>
    </submittedName>
</protein>
<name>A0A1S8WHK7_OPIVI</name>
<feature type="compositionally biased region" description="Polar residues" evidence="1">
    <location>
        <begin position="200"/>
        <end position="229"/>
    </location>
</feature>
<sequence>AHQQYYCQARREVVRSTVGIATTQPQACATPADSPSVSVTSSPPSNSLSPGGSGQAKRRRIAPISLTPVKESQTCKPGKQLTTTSSNHSSASGSGDEADNGQLRTTPGSNKHELTGTSSVRLEASSNESDNTSVRCEPCGTSELRCIACGYVGQTPRGMKMHRRLHECNGGNLNAQRDQKTVKKRPQQTDKDGSGIEFATHTQQSIFDRNQRTAQTPKENVNSVKSEPT</sequence>
<gene>
    <name evidence="2" type="ORF">X801_10313</name>
</gene>
<dbReference type="Proteomes" id="UP000243686">
    <property type="component" value="Unassembled WGS sequence"/>
</dbReference>
<feature type="non-terminal residue" evidence="2">
    <location>
        <position position="1"/>
    </location>
</feature>
<feature type="compositionally biased region" description="Low complexity" evidence="1">
    <location>
        <begin position="82"/>
        <end position="94"/>
    </location>
</feature>
<keyword evidence="3" id="KW-1185">Reference proteome</keyword>